<dbReference type="EMBL" id="RCHU02000001">
    <property type="protein sequence ID" value="KAL3612575.1"/>
    <property type="molecule type" value="Genomic_DNA"/>
</dbReference>
<comment type="caution">
    <text evidence="1">The sequence shown here is derived from an EMBL/GenBank/DDBJ whole genome shotgun (WGS) entry which is preliminary data.</text>
</comment>
<name>A0ACC4D560_POPAL</name>
<reference evidence="1 2" key="1">
    <citation type="journal article" date="2024" name="Plant Biotechnol. J.">
        <title>Genome and CRISPR/Cas9 system of a widespread forest tree (Populus alba) in the world.</title>
        <authorList>
            <person name="Liu Y.J."/>
            <person name="Jiang P.F."/>
            <person name="Han X.M."/>
            <person name="Li X.Y."/>
            <person name="Wang H.M."/>
            <person name="Wang Y.J."/>
            <person name="Wang X.X."/>
            <person name="Zeng Q.Y."/>
        </authorList>
    </citation>
    <scope>NUCLEOTIDE SEQUENCE [LARGE SCALE GENOMIC DNA]</scope>
    <source>
        <strain evidence="2">cv. PAL-ZL1</strain>
    </source>
</reference>
<accession>A0ACC4D560</accession>
<proteinExistence type="predicted"/>
<keyword evidence="2" id="KW-1185">Reference proteome</keyword>
<organism evidence="1 2">
    <name type="scientific">Populus alba</name>
    <name type="common">White poplar</name>
    <dbReference type="NCBI Taxonomy" id="43335"/>
    <lineage>
        <taxon>Eukaryota</taxon>
        <taxon>Viridiplantae</taxon>
        <taxon>Streptophyta</taxon>
        <taxon>Embryophyta</taxon>
        <taxon>Tracheophyta</taxon>
        <taxon>Spermatophyta</taxon>
        <taxon>Magnoliopsida</taxon>
        <taxon>eudicotyledons</taxon>
        <taxon>Gunneridae</taxon>
        <taxon>Pentapetalae</taxon>
        <taxon>rosids</taxon>
        <taxon>fabids</taxon>
        <taxon>Malpighiales</taxon>
        <taxon>Salicaceae</taxon>
        <taxon>Saliceae</taxon>
        <taxon>Populus</taxon>
    </lineage>
</organism>
<gene>
    <name evidence="1" type="ORF">D5086_003595</name>
</gene>
<evidence type="ECO:0000313" key="2">
    <source>
        <dbReference type="Proteomes" id="UP000309997"/>
    </source>
</evidence>
<dbReference type="Proteomes" id="UP000309997">
    <property type="component" value="Unassembled WGS sequence"/>
</dbReference>
<evidence type="ECO:0000313" key="1">
    <source>
        <dbReference type="EMBL" id="KAL3612575.1"/>
    </source>
</evidence>
<sequence length="93" mass="10475">MDHMIHHRMIRNREEKIEEIFRPHKESSSSQKTPLLSPSYVHSNGQNKSTTSSAIAGPSPDVWVAMSMLSFSSRACGQPHVRGKDDLLFLVLD</sequence>
<protein>
    <submittedName>
        <fullName evidence="1">Uncharacterized protein</fullName>
    </submittedName>
</protein>